<feature type="compositionally biased region" description="Low complexity" evidence="2">
    <location>
        <begin position="226"/>
        <end position="246"/>
    </location>
</feature>
<keyword evidence="1" id="KW-0999">Mitochondrion inner membrane</keyword>
<sequence length="451" mass="50250">MNDDAYRRLKADQEPLLPGLAYAGAAAVGGSMLVNRIRSVPVKILTPLALGAVVGSYFLPAHADLLKNTWTPMRISKTGAPIDASDSTLLPDLKRSTNDAAFELGNKTVETVDDVSRQTQASWEDIKRKGENLADAYREAGKDQVHRVVDESVQGAKSWLNQQKNEADRLLDETASVLSASTSSFPSSRRGQSEDTNRFHDIDRSSSAAPSQLAKETAFFKEKSQEQPSSSRWSWWSKSNSVSPPKAQDTETDMVTDGFANVKPVPKRRERSSPSLNLNDGERVVENLPGKPRKIVVDKAVASAAIKGHDNIVNREALHGRNAEETARKVHENVIDATVPRHRQGRNEIHKLEVSRQASESDMRDGKFVVREIRSQDEVPHRVRRGSAIKKDISHGLQNLEKRAHMLYDGVEHLEHSINKRVQKSLEEEAEFWHQQSLKEEANARAGERAM</sequence>
<keyword evidence="1" id="KW-0812">Transmembrane</keyword>
<reference evidence="3" key="1">
    <citation type="submission" date="2021-07" db="EMBL/GenBank/DDBJ databases">
        <title>Draft genome of Mortierella alpina, strain LL118, isolated from an aspen leaf litter sample.</title>
        <authorList>
            <person name="Yang S."/>
            <person name="Vinatzer B.A."/>
        </authorList>
    </citation>
    <scope>NUCLEOTIDE SEQUENCE</scope>
    <source>
        <strain evidence="3">LL118</strain>
    </source>
</reference>
<evidence type="ECO:0000256" key="2">
    <source>
        <dbReference type="SAM" id="MobiDB-lite"/>
    </source>
</evidence>
<proteinExistence type="predicted"/>
<comment type="subcellular location">
    <subcellularLocation>
        <location evidence="1">Mitochondrion inner membrane</location>
    </subcellularLocation>
</comment>
<feature type="region of interest" description="Disordered" evidence="2">
    <location>
        <begin position="265"/>
        <end position="285"/>
    </location>
</feature>
<feature type="compositionally biased region" description="Low complexity" evidence="2">
    <location>
        <begin position="179"/>
        <end position="190"/>
    </location>
</feature>
<comment type="function">
    <text evidence="1">Component of the MICOS complex, a large protein complex of the mitochondrial inner membrane that plays crucial roles in the maintenance of crista junctions, inner membrane architecture, and formation of contact sites to the outer membrane.</text>
</comment>
<evidence type="ECO:0000313" key="4">
    <source>
        <dbReference type="Proteomes" id="UP000717515"/>
    </source>
</evidence>
<dbReference type="Pfam" id="PF09769">
    <property type="entry name" value="ApoO"/>
    <property type="match status" value="1"/>
</dbReference>
<dbReference type="AlphaFoldDB" id="A0A9P8D1U2"/>
<feature type="transmembrane region" description="Helical" evidence="1">
    <location>
        <begin position="20"/>
        <end position="37"/>
    </location>
</feature>
<dbReference type="EMBL" id="JAIFTL010000040">
    <property type="protein sequence ID" value="KAG9325450.1"/>
    <property type="molecule type" value="Genomic_DNA"/>
</dbReference>
<feature type="transmembrane region" description="Helical" evidence="1">
    <location>
        <begin position="44"/>
        <end position="63"/>
    </location>
</feature>
<evidence type="ECO:0000256" key="1">
    <source>
        <dbReference type="RuleBase" id="RU363021"/>
    </source>
</evidence>
<accession>A0A9P8D1U2</accession>
<keyword evidence="1" id="KW-0472">Membrane</keyword>
<dbReference type="Proteomes" id="UP000717515">
    <property type="component" value="Unassembled WGS sequence"/>
</dbReference>
<dbReference type="InterPro" id="IPR019166">
    <property type="entry name" value="MIC26/MIC27"/>
</dbReference>
<dbReference type="GO" id="GO:0061617">
    <property type="term" value="C:MICOS complex"/>
    <property type="evidence" value="ECO:0007669"/>
    <property type="project" value="UniProtKB-UniRule"/>
</dbReference>
<organism evidence="3 4">
    <name type="scientific">Mortierella alpina</name>
    <name type="common">Oleaginous fungus</name>
    <name type="synonym">Mortierella renispora</name>
    <dbReference type="NCBI Taxonomy" id="64518"/>
    <lineage>
        <taxon>Eukaryota</taxon>
        <taxon>Fungi</taxon>
        <taxon>Fungi incertae sedis</taxon>
        <taxon>Mucoromycota</taxon>
        <taxon>Mortierellomycotina</taxon>
        <taxon>Mortierellomycetes</taxon>
        <taxon>Mortierellales</taxon>
        <taxon>Mortierellaceae</taxon>
        <taxon>Mortierella</taxon>
    </lineage>
</organism>
<protein>
    <recommendedName>
        <fullName evidence="1">MICOS complex subunit</fullName>
    </recommendedName>
</protein>
<name>A0A9P8D1U2_MORAP</name>
<evidence type="ECO:0000313" key="3">
    <source>
        <dbReference type="EMBL" id="KAG9325450.1"/>
    </source>
</evidence>
<dbReference type="GO" id="GO:0042407">
    <property type="term" value="P:cristae formation"/>
    <property type="evidence" value="ECO:0007669"/>
    <property type="project" value="InterPro"/>
</dbReference>
<keyword evidence="1" id="KW-1133">Transmembrane helix</keyword>
<comment type="caution">
    <text evidence="3">The sequence shown here is derived from an EMBL/GenBank/DDBJ whole genome shotgun (WGS) entry which is preliminary data.</text>
</comment>
<gene>
    <name evidence="3" type="ORF">KVV02_004763</name>
</gene>
<feature type="compositionally biased region" description="Basic and acidic residues" evidence="2">
    <location>
        <begin position="191"/>
        <end position="204"/>
    </location>
</feature>
<feature type="region of interest" description="Disordered" evidence="2">
    <location>
        <begin position="179"/>
        <end position="251"/>
    </location>
</feature>
<keyword evidence="1" id="KW-0496">Mitochondrion</keyword>
<comment type="subunit">
    <text evidence="1">Component of the mitochondrial contact site and cristae organizing system (MICOS) complex.</text>
</comment>